<dbReference type="InterPro" id="IPR036264">
    <property type="entry name" value="Bact_exopeptidase_dim_dom"/>
</dbReference>
<comment type="cofactor">
    <cofactor evidence="1">
        <name>Zn(2+)</name>
        <dbReference type="ChEBI" id="CHEBI:29105"/>
    </cofactor>
</comment>
<dbReference type="Gene3D" id="3.30.70.360">
    <property type="match status" value="1"/>
</dbReference>
<name>A0ABZ2IMP2_9BACT</name>
<dbReference type="InterPro" id="IPR001261">
    <property type="entry name" value="ArgE/DapE_CS"/>
</dbReference>
<evidence type="ECO:0000313" key="8">
    <source>
        <dbReference type="Proteomes" id="UP001320603"/>
    </source>
</evidence>
<dbReference type="Pfam" id="PF07687">
    <property type="entry name" value="M20_dimer"/>
    <property type="match status" value="1"/>
</dbReference>
<dbReference type="InterPro" id="IPR050072">
    <property type="entry name" value="Peptidase_M20A"/>
</dbReference>
<reference evidence="7 8" key="1">
    <citation type="submission" date="2024-02" db="EMBL/GenBank/DDBJ databases">
        <title>Whole genome sequencing of Parabacteroides sp. AD58.</title>
        <authorList>
            <person name="Chaplin A.V."/>
            <person name="Pikina A.P."/>
            <person name="Sokolova S.R."/>
            <person name="Korostin D.O."/>
            <person name="Efimov B.A."/>
        </authorList>
    </citation>
    <scope>NUCLEOTIDE SEQUENCE [LARGE SCALE GENOMIC DNA]</scope>
    <source>
        <strain evidence="7 8">AD58</strain>
    </source>
</reference>
<sequence length="350" mass="38895">MYYEAVDILKGMIAIPSFSREEKEVADFLENKWKQAGQKVFRRGNNLWMIAGNLVDPSKPTLLLNSHIDTVKPVSAWTRDPFTPEVDEEDRLYGLGSNDAGASVVSLYGAFTSLSRQEQPYNLIFLASCEEEVSGKGGIESVLPYLPPVDFAIVGEPTGMQPAVAEKGLMVLDCTAVGKAGHAARNEGVNAIYEALSDIEWFRSYVFPEQSDFLGPVKMSVTMINAGTQHNVVPDKCTFVVDVRTNEFYTNERLYEAICQQVKCEVKARSFRLNSSSLPLDHPFLQRTAMMDLKPFGSPTLSDQALMPFPSVKIGPGQSSRSHTADEYIGLMEIREAIQLYVTLLNQLKF</sequence>
<dbReference type="InterPro" id="IPR011650">
    <property type="entry name" value="Peptidase_M20_dimer"/>
</dbReference>
<evidence type="ECO:0000256" key="1">
    <source>
        <dbReference type="ARBA" id="ARBA00001947"/>
    </source>
</evidence>
<keyword evidence="3" id="KW-0378">Hydrolase</keyword>
<gene>
    <name evidence="7" type="ORF">NEE14_012645</name>
</gene>
<feature type="domain" description="Peptidase M20 dimerisation" evidence="6">
    <location>
        <begin position="164"/>
        <end position="262"/>
    </location>
</feature>
<dbReference type="Proteomes" id="UP001320603">
    <property type="component" value="Chromosome"/>
</dbReference>
<dbReference type="EMBL" id="CP146284">
    <property type="protein sequence ID" value="WWV65832.1"/>
    <property type="molecule type" value="Genomic_DNA"/>
</dbReference>
<keyword evidence="4" id="KW-0862">Zinc</keyword>
<dbReference type="CDD" id="cd05651">
    <property type="entry name" value="M20_ArgE_DapE-like"/>
    <property type="match status" value="1"/>
</dbReference>
<proteinExistence type="predicted"/>
<keyword evidence="2" id="KW-0479">Metal-binding</keyword>
<dbReference type="Pfam" id="PF01546">
    <property type="entry name" value="Peptidase_M20"/>
    <property type="match status" value="1"/>
</dbReference>
<dbReference type="Gene3D" id="3.40.630.10">
    <property type="entry name" value="Zn peptidases"/>
    <property type="match status" value="1"/>
</dbReference>
<protein>
    <submittedName>
        <fullName evidence="7">M20 family metallo-hydrolase</fullName>
    </submittedName>
</protein>
<accession>A0ABZ2IMP2</accession>
<keyword evidence="8" id="KW-1185">Reference proteome</keyword>
<keyword evidence="5" id="KW-0170">Cobalt</keyword>
<dbReference type="SUPFAM" id="SSF55031">
    <property type="entry name" value="Bacterial exopeptidase dimerisation domain"/>
    <property type="match status" value="1"/>
</dbReference>
<evidence type="ECO:0000256" key="3">
    <source>
        <dbReference type="ARBA" id="ARBA00022801"/>
    </source>
</evidence>
<evidence type="ECO:0000256" key="5">
    <source>
        <dbReference type="ARBA" id="ARBA00023285"/>
    </source>
</evidence>
<dbReference type="PANTHER" id="PTHR43808">
    <property type="entry name" value="ACETYLORNITHINE DEACETYLASE"/>
    <property type="match status" value="1"/>
</dbReference>
<organism evidence="7 8">
    <name type="scientific">Parabacteroides absconsus</name>
    <dbReference type="NCBI Taxonomy" id="2951805"/>
    <lineage>
        <taxon>Bacteria</taxon>
        <taxon>Pseudomonadati</taxon>
        <taxon>Bacteroidota</taxon>
        <taxon>Bacteroidia</taxon>
        <taxon>Bacteroidales</taxon>
        <taxon>Tannerellaceae</taxon>
        <taxon>Parabacteroides</taxon>
    </lineage>
</organism>
<evidence type="ECO:0000313" key="7">
    <source>
        <dbReference type="EMBL" id="WWV65832.1"/>
    </source>
</evidence>
<dbReference type="InterPro" id="IPR002933">
    <property type="entry name" value="Peptidase_M20"/>
</dbReference>
<dbReference type="PANTHER" id="PTHR43808:SF31">
    <property type="entry name" value="N-ACETYL-L-CITRULLINE DEACETYLASE"/>
    <property type="match status" value="1"/>
</dbReference>
<evidence type="ECO:0000256" key="4">
    <source>
        <dbReference type="ARBA" id="ARBA00022833"/>
    </source>
</evidence>
<dbReference type="PROSITE" id="PS00758">
    <property type="entry name" value="ARGE_DAPE_CPG2_1"/>
    <property type="match status" value="1"/>
</dbReference>
<dbReference type="RefSeq" id="WP_251967363.1">
    <property type="nucleotide sequence ID" value="NZ_CP146284.1"/>
</dbReference>
<dbReference type="SUPFAM" id="SSF53187">
    <property type="entry name" value="Zn-dependent exopeptidases"/>
    <property type="match status" value="1"/>
</dbReference>
<evidence type="ECO:0000259" key="6">
    <source>
        <dbReference type="Pfam" id="PF07687"/>
    </source>
</evidence>
<evidence type="ECO:0000256" key="2">
    <source>
        <dbReference type="ARBA" id="ARBA00022723"/>
    </source>
</evidence>